<gene>
    <name evidence="8" type="primary">gata456-2</name>
</gene>
<feature type="domain" description="GATA-type" evidence="7">
    <location>
        <begin position="227"/>
        <end position="280"/>
    </location>
</feature>
<keyword evidence="4" id="KW-0862">Zinc</keyword>
<evidence type="ECO:0000256" key="1">
    <source>
        <dbReference type="ARBA" id="ARBA00004123"/>
    </source>
</evidence>
<dbReference type="Pfam" id="PF00320">
    <property type="entry name" value="GATA"/>
    <property type="match status" value="1"/>
</dbReference>
<dbReference type="GO" id="GO:0000122">
    <property type="term" value="P:negative regulation of transcription by RNA polymerase II"/>
    <property type="evidence" value="ECO:0007669"/>
    <property type="project" value="TreeGrafter"/>
</dbReference>
<dbReference type="PANTHER" id="PTHR10071">
    <property type="entry name" value="TRANSCRIPTION FACTOR GATA FAMILY MEMBER"/>
    <property type="match status" value="1"/>
</dbReference>
<keyword evidence="2" id="KW-0479">Metal-binding</keyword>
<evidence type="ECO:0000256" key="4">
    <source>
        <dbReference type="ARBA" id="ARBA00022833"/>
    </source>
</evidence>
<accession>A0A1L6KW39</accession>
<dbReference type="InterPro" id="IPR013088">
    <property type="entry name" value="Znf_NHR/GATA"/>
</dbReference>
<dbReference type="GO" id="GO:0008270">
    <property type="term" value="F:zinc ion binding"/>
    <property type="evidence" value="ECO:0007669"/>
    <property type="project" value="UniProtKB-KW"/>
</dbReference>
<dbReference type="PANTHER" id="PTHR10071:SF281">
    <property type="entry name" value="BOX A-BINDING FACTOR-RELATED"/>
    <property type="match status" value="1"/>
</dbReference>
<dbReference type="GO" id="GO:0045165">
    <property type="term" value="P:cell fate commitment"/>
    <property type="evidence" value="ECO:0007669"/>
    <property type="project" value="TreeGrafter"/>
</dbReference>
<evidence type="ECO:0000259" key="7">
    <source>
        <dbReference type="PROSITE" id="PS50114"/>
    </source>
</evidence>
<dbReference type="OrthoDB" id="515401at2759"/>
<dbReference type="FunFam" id="3.30.50.10:FF:000002">
    <property type="entry name" value="Gata transcription factor gatad"/>
    <property type="match status" value="1"/>
</dbReference>
<name>A0A1L6KW39_SCHMD</name>
<dbReference type="PROSITE" id="PS00344">
    <property type="entry name" value="GATA_ZN_FINGER_1"/>
    <property type="match status" value="1"/>
</dbReference>
<evidence type="ECO:0000256" key="2">
    <source>
        <dbReference type="ARBA" id="ARBA00022723"/>
    </source>
</evidence>
<dbReference type="SMART" id="SM00401">
    <property type="entry name" value="ZnF_GATA"/>
    <property type="match status" value="1"/>
</dbReference>
<keyword evidence="3 6" id="KW-0863">Zinc-finger</keyword>
<dbReference type="CDD" id="cd00202">
    <property type="entry name" value="ZnF_GATA"/>
    <property type="match status" value="1"/>
</dbReference>
<dbReference type="GO" id="GO:0045944">
    <property type="term" value="P:positive regulation of transcription by RNA polymerase II"/>
    <property type="evidence" value="ECO:0007669"/>
    <property type="project" value="TreeGrafter"/>
</dbReference>
<evidence type="ECO:0000313" key="8">
    <source>
        <dbReference type="EMBL" id="APR73481.1"/>
    </source>
</evidence>
<dbReference type="GO" id="GO:0000978">
    <property type="term" value="F:RNA polymerase II cis-regulatory region sequence-specific DNA binding"/>
    <property type="evidence" value="ECO:0007669"/>
    <property type="project" value="TreeGrafter"/>
</dbReference>
<comment type="subcellular location">
    <subcellularLocation>
        <location evidence="1">Nucleus</location>
    </subcellularLocation>
</comment>
<dbReference type="GO" id="GO:0000981">
    <property type="term" value="F:DNA-binding transcription factor activity, RNA polymerase II-specific"/>
    <property type="evidence" value="ECO:0007669"/>
    <property type="project" value="TreeGrafter"/>
</dbReference>
<proteinExistence type="evidence at transcript level"/>
<dbReference type="EMBL" id="KX827244">
    <property type="protein sequence ID" value="APR73481.1"/>
    <property type="molecule type" value="mRNA"/>
</dbReference>
<evidence type="ECO:0000256" key="6">
    <source>
        <dbReference type="PROSITE-ProRule" id="PRU00094"/>
    </source>
</evidence>
<protein>
    <submittedName>
        <fullName evidence="8">GATA456-2</fullName>
    </submittedName>
</protein>
<dbReference type="Gene3D" id="3.30.50.10">
    <property type="entry name" value="Erythroid Transcription Factor GATA-1, subunit A"/>
    <property type="match status" value="1"/>
</dbReference>
<dbReference type="InterPro" id="IPR000679">
    <property type="entry name" value="Znf_GATA"/>
</dbReference>
<evidence type="ECO:0000256" key="3">
    <source>
        <dbReference type="ARBA" id="ARBA00022771"/>
    </source>
</evidence>
<dbReference type="InterPro" id="IPR039355">
    <property type="entry name" value="Transcription_factor_GATA"/>
</dbReference>
<dbReference type="AlphaFoldDB" id="A0A1L6KW39"/>
<evidence type="ECO:0000256" key="5">
    <source>
        <dbReference type="ARBA" id="ARBA00023242"/>
    </source>
</evidence>
<dbReference type="PRINTS" id="PR00619">
    <property type="entry name" value="GATAZNFINGER"/>
</dbReference>
<sequence length="364" mass="42129">MHQQQSPDSQNPQHPQHLPYLRSYENLGLRNCSYDMNICSGVRYPFNYPSAQGSNQDYSDPKVPSNLINIDYHLLNSMWPNHMDSISRSQMQYPSMQYPSQCNYNPLQPSVPGHYSIPPENQMFIEQVKTMVNDQAHLQNCQKMNFSDYSMMASEYSKSDVNSSNRAKECVICGMENGDTYHQDGNGNFHCLNCVRKNPCVNPSLDLIPSYKKSQMNKNLARKQTAKRTGLQCSNCKTENTTLWRRNSEGQPVCNACGLYYRLHKTHRPPTMRKEILQSRKRKTKKKQTMCMKYMDQEFPIKSETQIMSSPFTNGHCIPTTDKYDSSFRHHSFELTQPPSNINDMVQHPITNISHHGPFDYIPQ</sequence>
<reference evidence="8" key="1">
    <citation type="submission" date="2016-09" db="EMBL/GenBank/DDBJ databases">
        <title>The pioneer factor Smed-gata456-1 is required for gut cell differentiation and maintenance in the planarian Schmidtea mediterranea.</title>
        <authorList>
            <person name="Gonzalez-Sastre A."/>
            <person name="de Sousa N."/>
            <person name="Adell T."/>
            <person name="Salo E."/>
        </authorList>
    </citation>
    <scope>NUCLEOTIDE SEQUENCE</scope>
</reference>
<dbReference type="GO" id="GO:0005634">
    <property type="term" value="C:nucleus"/>
    <property type="evidence" value="ECO:0007669"/>
    <property type="project" value="UniProtKB-SubCell"/>
</dbReference>
<keyword evidence="5" id="KW-0539">Nucleus</keyword>
<organism evidence="8">
    <name type="scientific">Schmidtea mediterranea</name>
    <name type="common">Freshwater planarian flatworm</name>
    <dbReference type="NCBI Taxonomy" id="79327"/>
    <lineage>
        <taxon>Eukaryota</taxon>
        <taxon>Metazoa</taxon>
        <taxon>Spiralia</taxon>
        <taxon>Lophotrochozoa</taxon>
        <taxon>Platyhelminthes</taxon>
        <taxon>Rhabditophora</taxon>
        <taxon>Seriata</taxon>
        <taxon>Tricladida</taxon>
        <taxon>Continenticola</taxon>
        <taxon>Geoplanoidea</taxon>
        <taxon>Dugesiidae</taxon>
        <taxon>Schmidtea</taxon>
    </lineage>
</organism>
<dbReference type="PROSITE" id="PS50114">
    <property type="entry name" value="GATA_ZN_FINGER_2"/>
    <property type="match status" value="1"/>
</dbReference>
<dbReference type="SUPFAM" id="SSF57716">
    <property type="entry name" value="Glucocorticoid receptor-like (DNA-binding domain)"/>
    <property type="match status" value="1"/>
</dbReference>